<comment type="subcellular location">
    <subcellularLocation>
        <location evidence="1">Nucleus</location>
    </subcellularLocation>
</comment>
<evidence type="ECO:0000256" key="5">
    <source>
        <dbReference type="RuleBase" id="RU004398"/>
    </source>
</evidence>
<evidence type="ECO:0000256" key="3">
    <source>
        <dbReference type="ARBA" id="ARBA00022694"/>
    </source>
</evidence>
<dbReference type="GO" id="GO:0005829">
    <property type="term" value="C:cytosol"/>
    <property type="evidence" value="ECO:0007669"/>
    <property type="project" value="TreeGrafter"/>
</dbReference>
<dbReference type="SUPFAM" id="SSF143870">
    <property type="entry name" value="PF0523-like"/>
    <property type="match status" value="1"/>
</dbReference>
<accession>A0A1J4MNZ6</accession>
<comment type="caution">
    <text evidence="6">The sequence shown here is derived from an EMBL/GenBank/DDBJ whole genome shotgun (WGS) entry which is preliminary data.</text>
</comment>
<dbReference type="GO" id="GO:0002949">
    <property type="term" value="P:tRNA threonylcarbamoyladenosine modification"/>
    <property type="evidence" value="ECO:0007669"/>
    <property type="project" value="TreeGrafter"/>
</dbReference>
<keyword evidence="4 5" id="KW-0539">Nucleus</keyword>
<evidence type="ECO:0000256" key="4">
    <source>
        <dbReference type="ARBA" id="ARBA00023242"/>
    </source>
</evidence>
<dbReference type="Gene3D" id="3.30.2380.10">
    <property type="entry name" value="CGI121/TPRKB"/>
    <property type="match status" value="1"/>
</dbReference>
<sequence length="181" mass="20543">MVSIQKKLQRFTLGDSLKGEFVSICLVRDIQNSEELLKILMKKNHPKLVELIKDQSNQSIVVMNAKMIYSLEHILISVSTCLLKRKFQSKTKTRTFETEVIYNMSPSTNISTSLKTFGITDTTKDVVCLFINIDEHEAIGDFLGLIQGQVDLIDNLPQVHEISEIIKVSIKGNSQIYLNIK</sequence>
<gene>
    <name evidence="6" type="ORF">cubi_00293</name>
</gene>
<dbReference type="InterPro" id="IPR036504">
    <property type="entry name" value="CGI121/TPRKB_sf"/>
</dbReference>
<dbReference type="VEuPathDB" id="CryptoDB:cubi_00293"/>
<keyword evidence="7" id="KW-1185">Reference proteome</keyword>
<dbReference type="EMBL" id="LRBP01000009">
    <property type="protein sequence ID" value="OII74740.1"/>
    <property type="molecule type" value="Genomic_DNA"/>
</dbReference>
<protein>
    <recommendedName>
        <fullName evidence="8">EKC/KEOPS complex subunit cgi121</fullName>
    </recommendedName>
</protein>
<dbReference type="InterPro" id="IPR013926">
    <property type="entry name" value="CGI121/TPRKB"/>
</dbReference>
<comment type="similarity">
    <text evidence="2 5">Belongs to the CGI121/TPRKB family.</text>
</comment>
<dbReference type="GO" id="GO:0000408">
    <property type="term" value="C:EKC/KEOPS complex"/>
    <property type="evidence" value="ECO:0007669"/>
    <property type="project" value="TreeGrafter"/>
</dbReference>
<evidence type="ECO:0000256" key="1">
    <source>
        <dbReference type="ARBA" id="ARBA00004123"/>
    </source>
</evidence>
<dbReference type="AlphaFoldDB" id="A0A1J4MNZ6"/>
<dbReference type="GO" id="GO:0005634">
    <property type="term" value="C:nucleus"/>
    <property type="evidence" value="ECO:0007669"/>
    <property type="project" value="UniProtKB-SubCell"/>
</dbReference>
<dbReference type="GeneID" id="39977086"/>
<keyword evidence="3" id="KW-0819">tRNA processing</keyword>
<dbReference type="PANTHER" id="PTHR15840:SF10">
    <property type="entry name" value="EKC_KEOPS COMPLEX SUBUNIT TPRKB"/>
    <property type="match status" value="1"/>
</dbReference>
<reference evidence="6 7" key="1">
    <citation type="submission" date="2016-10" db="EMBL/GenBank/DDBJ databases">
        <title>Reductive evolution of mitochondrial metabolism and differential evolution of invasion-related proteins in Cryptosporidium.</title>
        <authorList>
            <person name="Liu S."/>
            <person name="Roellig D.M."/>
            <person name="Guo Y."/>
            <person name="Li N."/>
            <person name="Frace M.A."/>
            <person name="Tang K."/>
            <person name="Zhang L."/>
            <person name="Feng Y."/>
            <person name="Xiao L."/>
        </authorList>
    </citation>
    <scope>NUCLEOTIDE SEQUENCE [LARGE SCALE GENOMIC DNA]</scope>
    <source>
        <strain evidence="6">39726</strain>
    </source>
</reference>
<evidence type="ECO:0000256" key="2">
    <source>
        <dbReference type="ARBA" id="ARBA00005546"/>
    </source>
</evidence>
<evidence type="ECO:0000313" key="7">
    <source>
        <dbReference type="Proteomes" id="UP000186176"/>
    </source>
</evidence>
<dbReference type="RefSeq" id="XP_028875886.1">
    <property type="nucleotide sequence ID" value="XM_029017307.1"/>
</dbReference>
<name>A0A1J4MNZ6_9CRYT</name>
<evidence type="ECO:0000313" key="6">
    <source>
        <dbReference type="EMBL" id="OII74740.1"/>
    </source>
</evidence>
<dbReference type="OrthoDB" id="329139at2759"/>
<organism evidence="6 7">
    <name type="scientific">Cryptosporidium ubiquitum</name>
    <dbReference type="NCBI Taxonomy" id="857276"/>
    <lineage>
        <taxon>Eukaryota</taxon>
        <taxon>Sar</taxon>
        <taxon>Alveolata</taxon>
        <taxon>Apicomplexa</taxon>
        <taxon>Conoidasida</taxon>
        <taxon>Coccidia</taxon>
        <taxon>Eucoccidiorida</taxon>
        <taxon>Eimeriorina</taxon>
        <taxon>Cryptosporidiidae</taxon>
        <taxon>Cryptosporidium</taxon>
    </lineage>
</organism>
<proteinExistence type="inferred from homology"/>
<dbReference type="Proteomes" id="UP000186176">
    <property type="component" value="Unassembled WGS sequence"/>
</dbReference>
<evidence type="ECO:0008006" key="8">
    <source>
        <dbReference type="Google" id="ProtNLM"/>
    </source>
</evidence>
<dbReference type="Pfam" id="PF08617">
    <property type="entry name" value="CGI-121"/>
    <property type="match status" value="1"/>
</dbReference>
<dbReference type="PANTHER" id="PTHR15840">
    <property type="entry name" value="CGI-121 FAMILY MEMBER"/>
    <property type="match status" value="1"/>
</dbReference>